<name>A0A841FET9_9ACTN</name>
<dbReference type="SUPFAM" id="SSF55811">
    <property type="entry name" value="Nudix"/>
    <property type="match status" value="1"/>
</dbReference>
<comment type="caution">
    <text evidence="3">The sequence shown here is derived from an EMBL/GenBank/DDBJ whole genome shotgun (WGS) entry which is preliminary data.</text>
</comment>
<dbReference type="InterPro" id="IPR015797">
    <property type="entry name" value="NUDIX_hydrolase-like_dom_sf"/>
</dbReference>
<protein>
    <submittedName>
        <fullName evidence="3">8-oxo-dGTP pyrophosphatase MutT (NUDIX family)</fullName>
    </submittedName>
</protein>
<sequence>MLFDDVRDRLSRWTPHAEAREAYEATVVLLDDGPAVLAKANPGAHVTASALVVSHDLSEVLLCLHGKARKWMQLGGHIEPGDATLLAAALREVAEESGLAGVQADPVPIDVDRHRARCGGGEAWHHDVRFAFRAAPGATPRVSDESLDLAWVPAGDLPEPLAAATARLVPLAVGRFSG</sequence>
<dbReference type="PANTHER" id="PTHR43736">
    <property type="entry name" value="ADP-RIBOSE PYROPHOSPHATASE"/>
    <property type="match status" value="1"/>
</dbReference>
<evidence type="ECO:0000256" key="1">
    <source>
        <dbReference type="ARBA" id="ARBA00005582"/>
    </source>
</evidence>
<accession>A0A841FET9</accession>
<comment type="similarity">
    <text evidence="1">Belongs to the Nudix hydrolase family.</text>
</comment>
<proteinExistence type="inferred from homology"/>
<dbReference type="Gene3D" id="3.90.79.10">
    <property type="entry name" value="Nucleoside Triphosphate Pyrophosphohydrolase"/>
    <property type="match status" value="1"/>
</dbReference>
<dbReference type="InterPro" id="IPR000086">
    <property type="entry name" value="NUDIX_hydrolase_dom"/>
</dbReference>
<gene>
    <name evidence="3" type="ORF">HNR73_001363</name>
</gene>
<dbReference type="CDD" id="cd03674">
    <property type="entry name" value="NUDIX_Hydrolase"/>
    <property type="match status" value="1"/>
</dbReference>
<dbReference type="AlphaFoldDB" id="A0A841FET9"/>
<keyword evidence="4" id="KW-1185">Reference proteome</keyword>
<dbReference type="EMBL" id="JACHGT010000003">
    <property type="protein sequence ID" value="MBB6033513.1"/>
    <property type="molecule type" value="Genomic_DNA"/>
</dbReference>
<organism evidence="3 4">
    <name type="scientific">Phytomonospora endophytica</name>
    <dbReference type="NCBI Taxonomy" id="714109"/>
    <lineage>
        <taxon>Bacteria</taxon>
        <taxon>Bacillati</taxon>
        <taxon>Actinomycetota</taxon>
        <taxon>Actinomycetes</taxon>
        <taxon>Micromonosporales</taxon>
        <taxon>Micromonosporaceae</taxon>
        <taxon>Phytomonospora</taxon>
    </lineage>
</organism>
<dbReference type="Pfam" id="PF00293">
    <property type="entry name" value="NUDIX"/>
    <property type="match status" value="1"/>
</dbReference>
<dbReference type="Proteomes" id="UP000548476">
    <property type="component" value="Unassembled WGS sequence"/>
</dbReference>
<feature type="domain" description="Nudix hydrolase" evidence="2">
    <location>
        <begin position="43"/>
        <end position="174"/>
    </location>
</feature>
<reference evidence="3 4" key="1">
    <citation type="submission" date="2020-08" db="EMBL/GenBank/DDBJ databases">
        <title>Genomic Encyclopedia of Type Strains, Phase IV (KMG-IV): sequencing the most valuable type-strain genomes for metagenomic binning, comparative biology and taxonomic classification.</title>
        <authorList>
            <person name="Goeker M."/>
        </authorList>
    </citation>
    <scope>NUCLEOTIDE SEQUENCE [LARGE SCALE GENOMIC DNA]</scope>
    <source>
        <strain evidence="3 4">YIM 65646</strain>
    </source>
</reference>
<dbReference type="PANTHER" id="PTHR43736:SF1">
    <property type="entry name" value="DIHYDRONEOPTERIN TRIPHOSPHATE DIPHOSPHATASE"/>
    <property type="match status" value="1"/>
</dbReference>
<dbReference type="PROSITE" id="PS51462">
    <property type="entry name" value="NUDIX"/>
    <property type="match status" value="1"/>
</dbReference>
<evidence type="ECO:0000259" key="2">
    <source>
        <dbReference type="PROSITE" id="PS51462"/>
    </source>
</evidence>
<evidence type="ECO:0000313" key="3">
    <source>
        <dbReference type="EMBL" id="MBB6033513.1"/>
    </source>
</evidence>
<evidence type="ECO:0000313" key="4">
    <source>
        <dbReference type="Proteomes" id="UP000548476"/>
    </source>
</evidence>